<accession>A0A2P6U2U8</accession>
<evidence type="ECO:0000313" key="3">
    <source>
        <dbReference type="Proteomes" id="UP000239899"/>
    </source>
</evidence>
<keyword evidence="1" id="KW-0472">Membrane</keyword>
<keyword evidence="1 2" id="KW-0812">Transmembrane</keyword>
<sequence>MDSSAATAALAAVAAAGMWQGCSLFLAAGDPVPHYDDPKLPAKELLADWRRMFVPAMKLQSRLVVLGTVASALTAWGLRSSNPKAAASFGATAAANVFIFAFTLNKIMPVNRRLLPEGDAEKLNDEGLRGLLKQWGELHGVRTIAGAAALGAALFGVHCCLAKA</sequence>
<feature type="transmembrane region" description="Helical" evidence="1">
    <location>
        <begin position="85"/>
        <end position="104"/>
    </location>
</feature>
<dbReference type="Pfam" id="PF08592">
    <property type="entry name" value="Anthrone_oxy"/>
    <property type="match status" value="1"/>
</dbReference>
<dbReference type="EMBL" id="LHPG02000002">
    <property type="protein sequence ID" value="PRW60640.1"/>
    <property type="molecule type" value="Genomic_DNA"/>
</dbReference>
<evidence type="ECO:0000256" key="1">
    <source>
        <dbReference type="SAM" id="Phobius"/>
    </source>
</evidence>
<dbReference type="PANTHER" id="PTHR36535">
    <property type="entry name" value="YALI0E30327P"/>
    <property type="match status" value="1"/>
</dbReference>
<dbReference type="AlphaFoldDB" id="A0A2P6U2U8"/>
<feature type="transmembrane region" description="Helical" evidence="1">
    <location>
        <begin position="59"/>
        <end position="78"/>
    </location>
</feature>
<proteinExistence type="predicted"/>
<keyword evidence="3" id="KW-1185">Reference proteome</keyword>
<dbReference type="OrthoDB" id="509370at2759"/>
<evidence type="ECO:0000313" key="2">
    <source>
        <dbReference type="EMBL" id="PRW60640.1"/>
    </source>
</evidence>
<keyword evidence="1" id="KW-1133">Transmembrane helix</keyword>
<gene>
    <name evidence="2" type="ORF">C2E21_0890</name>
</gene>
<dbReference type="Proteomes" id="UP000239899">
    <property type="component" value="Unassembled WGS sequence"/>
</dbReference>
<comment type="caution">
    <text evidence="2">The sequence shown here is derived from an EMBL/GenBank/DDBJ whole genome shotgun (WGS) entry which is preliminary data.</text>
</comment>
<name>A0A2P6U2U8_CHLSO</name>
<organism evidence="2 3">
    <name type="scientific">Chlorella sorokiniana</name>
    <name type="common">Freshwater green alga</name>
    <dbReference type="NCBI Taxonomy" id="3076"/>
    <lineage>
        <taxon>Eukaryota</taxon>
        <taxon>Viridiplantae</taxon>
        <taxon>Chlorophyta</taxon>
        <taxon>core chlorophytes</taxon>
        <taxon>Trebouxiophyceae</taxon>
        <taxon>Chlorellales</taxon>
        <taxon>Chlorellaceae</taxon>
        <taxon>Chlorella clade</taxon>
        <taxon>Chlorella</taxon>
    </lineage>
</organism>
<dbReference type="PANTHER" id="PTHR36535:SF1">
    <property type="entry name" value="DUF1772 DOMAIN-CONTAINING PROTEIN"/>
    <property type="match status" value="1"/>
</dbReference>
<reference evidence="2 3" key="1">
    <citation type="journal article" date="2018" name="Plant J.">
        <title>Genome sequences of Chlorella sorokiniana UTEX 1602 and Micractinium conductrix SAG 241.80: implications to maltose excretion by a green alga.</title>
        <authorList>
            <person name="Arriola M.B."/>
            <person name="Velmurugan N."/>
            <person name="Zhang Y."/>
            <person name="Plunkett M.H."/>
            <person name="Hondzo H."/>
            <person name="Barney B.M."/>
        </authorList>
    </citation>
    <scope>NUCLEOTIDE SEQUENCE [LARGE SCALE GENOMIC DNA]</scope>
    <source>
        <strain evidence="3">UTEX 1602</strain>
    </source>
</reference>
<dbReference type="InterPro" id="IPR013901">
    <property type="entry name" value="Anthrone_oxy"/>
</dbReference>
<feature type="transmembrane region" description="Helical" evidence="1">
    <location>
        <begin position="141"/>
        <end position="161"/>
    </location>
</feature>
<protein>
    <submittedName>
        <fullName evidence="2">Conserved hypothetical transmembrane</fullName>
    </submittedName>
</protein>